<dbReference type="EMBL" id="AAFI02000011">
    <property type="protein sequence ID" value="EAL70420.1"/>
    <property type="molecule type" value="Genomic_DNA"/>
</dbReference>
<dbReference type="EMBL" id="AAFI02000009">
    <property type="protein sequence ID" value="EAL70934.1"/>
    <property type="molecule type" value="Genomic_DNA"/>
</dbReference>
<keyword evidence="3" id="KW-1185">Reference proteome</keyword>
<dbReference type="KEGG" id="ddi:DDB_G0273973"/>
<accession>Q556L3</accession>
<dbReference type="VEuPathDB" id="AmoebaDB:DDB_G0273973"/>
<accession>Q86JZ8</accession>
<evidence type="ECO:0000313" key="1">
    <source>
        <dbReference type="EMBL" id="EAL70420.1"/>
    </source>
</evidence>
<comment type="caution">
    <text evidence="1">The sequence shown here is derived from an EMBL/GenBank/DDBJ whole genome shotgun (WGS) entry which is preliminary data.</text>
</comment>
<reference evidence="1 3" key="1">
    <citation type="journal article" date="2002" name="Nature">
        <title>Sequence and analysis of chromosome 2 of Dictyostelium discoideum.</title>
        <authorList>
            <consortium name="Dictyostelium Genome Sequencing Consortium"/>
            <person name="Glockner G."/>
            <person name="Eichinger L."/>
            <person name="Szafranski K."/>
            <person name="Pachebat J.A."/>
            <person name="Bankier A.T."/>
            <person name="Dear P.H."/>
            <person name="Lehmann R."/>
            <person name="Baumgart C."/>
            <person name="Parra G."/>
            <person name="Abril J.F."/>
            <person name="Guigo R."/>
            <person name="Kumpf K."/>
            <person name="Tunggal B."/>
            <person name="Cox E."/>
            <person name="Quail M.A."/>
            <person name="Platzer M."/>
            <person name="Rosenthal A."/>
            <person name="Noegel A.A."/>
        </authorList>
    </citation>
    <scope>NUCLEOTIDE SEQUENCE [LARGE SCALE GENOMIC DNA]</scope>
    <source>
        <strain evidence="1 3">AX4</strain>
    </source>
</reference>
<reference evidence="1 3" key="2">
    <citation type="journal article" date="2005" name="Nature">
        <title>The genome of the social amoeba Dictyostelium discoideum.</title>
        <authorList>
            <consortium name="The Dictyostelium discoideum Sequencing Consortium"/>
            <person name="Eichinger L."/>
            <person name="Pachebat J.A."/>
            <person name="Glockner G."/>
            <person name="Rajandream M.A."/>
            <person name="Sucgang R."/>
            <person name="Berriman M."/>
            <person name="Song J."/>
            <person name="Olsen R."/>
            <person name="Szafranski K."/>
            <person name="Xu Q."/>
            <person name="Tunggal B."/>
            <person name="Kummerfeld S."/>
            <person name="Madera M."/>
            <person name="Konfortov B.A."/>
            <person name="Rivero F."/>
            <person name="Bankier A.T."/>
            <person name="Lehmann R."/>
            <person name="Hamlin N."/>
            <person name="Davies R."/>
            <person name="Gaudet P."/>
            <person name="Fey P."/>
            <person name="Pilcher K."/>
            <person name="Chen G."/>
            <person name="Saunders D."/>
            <person name="Sodergren E."/>
            <person name="Davis P."/>
            <person name="Kerhornou A."/>
            <person name="Nie X."/>
            <person name="Hall N."/>
            <person name="Anjard C."/>
            <person name="Hemphill L."/>
            <person name="Bason N."/>
            <person name="Farbrother P."/>
            <person name="Desany B."/>
            <person name="Just E."/>
            <person name="Morio T."/>
            <person name="Rost R."/>
            <person name="Churcher C."/>
            <person name="Cooper J."/>
            <person name="Haydock S."/>
            <person name="van Driessche N."/>
            <person name="Cronin A."/>
            <person name="Goodhead I."/>
            <person name="Muzny D."/>
            <person name="Mourier T."/>
            <person name="Pain A."/>
            <person name="Lu M."/>
            <person name="Harper D."/>
            <person name="Lindsay R."/>
            <person name="Hauser H."/>
            <person name="James K."/>
            <person name="Quiles M."/>
            <person name="Madan Babu M."/>
            <person name="Saito T."/>
            <person name="Buchrieser C."/>
            <person name="Wardroper A."/>
            <person name="Felder M."/>
            <person name="Thangavelu M."/>
            <person name="Johnson D."/>
            <person name="Knights A."/>
            <person name="Loulseged H."/>
            <person name="Mungall K."/>
            <person name="Oliver K."/>
            <person name="Price C."/>
            <person name="Quail M.A."/>
            <person name="Urushihara H."/>
            <person name="Hernandez J."/>
            <person name="Rabbinowitsch E."/>
            <person name="Steffen D."/>
            <person name="Sanders M."/>
            <person name="Ma J."/>
            <person name="Kohara Y."/>
            <person name="Sharp S."/>
            <person name="Simmonds M."/>
            <person name="Spiegler S."/>
            <person name="Tivey A."/>
            <person name="Sugano S."/>
            <person name="White B."/>
            <person name="Walker D."/>
            <person name="Woodward J."/>
            <person name="Winckler T."/>
            <person name="Tanaka Y."/>
            <person name="Shaulsky G."/>
            <person name="Schleicher M."/>
            <person name="Weinstock G."/>
            <person name="Rosenthal A."/>
            <person name="Cox E.C."/>
            <person name="Chisholm R.L."/>
            <person name="Gibbs R."/>
            <person name="Loomis W.F."/>
            <person name="Platzer M."/>
            <person name="Kay R.R."/>
            <person name="Williams J."/>
            <person name="Dear P.H."/>
            <person name="Noegel A.A."/>
            <person name="Barrell B."/>
            <person name="Kuspa A."/>
        </authorList>
    </citation>
    <scope>NUCLEOTIDE SEQUENCE [LARGE SCALE GENOMIC DNA]</scope>
    <source>
        <strain evidence="1 3">AX4</strain>
    </source>
</reference>
<proteinExistence type="predicted"/>
<evidence type="ECO:0000313" key="3">
    <source>
        <dbReference type="Proteomes" id="UP000002195"/>
    </source>
</evidence>
<dbReference type="Proteomes" id="UP000002195">
    <property type="component" value="Unassembled WGS sequence"/>
</dbReference>
<reference evidence="1" key="3">
    <citation type="submission" date="2009-08" db="EMBL/GenBank/DDBJ databases">
        <authorList>
            <consortium name="The Dictyostelium discoideum Sequencing Consortium"/>
            <person name="Eichinger L."/>
            <person name="Pachebat J.A."/>
            <person name="Gloeckner G."/>
            <person name="Rajandream M.-A."/>
            <person name="Sucgang R."/>
            <person name="Song J."/>
            <person name="Cox E.C."/>
            <person name="Tunggal B."/>
            <person name="Szafranski K."/>
            <person name="Konfortov B.A."/>
            <person name="Farbrother P."/>
            <person name="Bankier A.T."/>
            <person name="Lehmann R."/>
            <person name="Hamlin N."/>
            <person name="Xu Q."/>
            <person name="Davies R."/>
            <person name="Gaudet P."/>
            <person name="Fey P."/>
            <person name="Pilcher K."/>
            <person name="Chen G."/>
            <person name="Saunders D."/>
            <person name="Sodergren E."/>
            <person name="Davis P."/>
            <person name="Nie X."/>
            <person name="Kerhornou A."/>
            <person name="Hemphill L."/>
            <person name="Bason N."/>
            <person name="Berriman M."/>
            <person name="Desany B."/>
            <person name="Churcher C."/>
            <person name="Cooper J."/>
            <person name="van Driessche N."/>
            <person name="Cronin A."/>
            <person name="Goodhead I."/>
            <person name="Muzny D."/>
            <person name="Hall N."/>
            <person name="Harper D."/>
            <person name="Lindsay R."/>
            <person name="Hauser H."/>
            <person name="James K."/>
            <person name="Quiles M."/>
            <person name="Buchrieser C."/>
            <person name="Wardroper A."/>
            <person name="Thangavelu M."/>
            <person name="Johnson D."/>
            <person name="Knights A."/>
            <person name="Loulseged H."/>
            <person name="Mungall K."/>
            <person name="Price C."/>
            <person name="Ma J."/>
            <person name="Quail M."/>
            <person name="Hernandez J."/>
            <person name="Rabbinowitsch E."/>
            <person name="Steffen D."/>
            <person name="Sanders M."/>
            <person name="Weinstock G."/>
            <person name="Sharp S."/>
            <person name="Just E."/>
            <person name="Shaulsky G."/>
            <person name="Simmonds M."/>
            <person name="Tivey A."/>
            <person name="White B."/>
            <person name="Walker D."/>
            <person name="Woodward J."/>
            <person name="Winckler T."/>
            <person name="Schleicher M."/>
            <person name="Rosenthal A."/>
            <person name="Rivero F."/>
            <person name="Chisholm R.L."/>
            <person name="Gibbs R."/>
            <person name="Loomis W.F."/>
            <person name="Platzer M."/>
            <person name="Kay R.R."/>
            <person name="Williams J."/>
            <person name="Dear P.H."/>
            <person name="Noegel A.A."/>
            <person name="Barrell B."/>
            <person name="Kuspa A."/>
        </authorList>
    </citation>
    <scope>NUCLEOTIDE SEQUENCE</scope>
    <source>
        <strain evidence="1">AX4</strain>
    </source>
</reference>
<gene>
    <name evidence="2" type="ORF">DDB_G0272594</name>
    <name evidence="1" type="ORF">DDB_G0273973</name>
</gene>
<dbReference type="RefSeq" id="XP_644345.1">
    <property type="nucleotide sequence ID" value="XM_639253.1"/>
</dbReference>
<evidence type="ECO:0000313" key="2">
    <source>
        <dbReference type="EMBL" id="EAL70934.1"/>
    </source>
</evidence>
<sequence length="160" mass="18477">MFCSKRSTSLLVDIKSIILSTLQLPYLIQNDCLECLKQNYSASKARKNSFYYYLEGIAKILNIVKKHTKETNCLKLFNTFIDGQFFDNLLDDSNSCEREFVEGYSTISDEFDELTQVVQQIEPKNSKGEDVNEVNCEKSAEKASDYEDDIAKLYEMKLNE</sequence>
<dbReference type="RefSeq" id="XP_645069.1">
    <property type="nucleotide sequence ID" value="XM_639977.1"/>
</dbReference>
<dbReference type="SMR" id="Q556L3"/>
<dbReference type="KEGG" id="ddi:DDB_G0272594"/>
<name>Q556L3_DICDI</name>
<dbReference type="GeneID" id="8618744"/>
<dbReference type="HOGENOM" id="CLU_1655428_0_0_1"/>
<dbReference type="PaxDb" id="44689-DDB0167998"/>
<protein>
    <submittedName>
        <fullName evidence="1">Uncharacterized protein</fullName>
    </submittedName>
</protein>
<organism evidence="1 3">
    <name type="scientific">Dictyostelium discoideum</name>
    <name type="common">Social amoeba</name>
    <dbReference type="NCBI Taxonomy" id="44689"/>
    <lineage>
        <taxon>Eukaryota</taxon>
        <taxon>Amoebozoa</taxon>
        <taxon>Evosea</taxon>
        <taxon>Eumycetozoa</taxon>
        <taxon>Dictyostelia</taxon>
        <taxon>Dictyosteliales</taxon>
        <taxon>Dictyosteliaceae</taxon>
        <taxon>Dictyostelium</taxon>
    </lineage>
</organism>
<dbReference type="GeneID" id="8619232"/>
<dbReference type="AlphaFoldDB" id="Q556L3"/>